<protein>
    <submittedName>
        <fullName evidence="3">Hydantoinase B/oxoprolinase family protein</fullName>
    </submittedName>
</protein>
<evidence type="ECO:0000313" key="3">
    <source>
        <dbReference type="EMBL" id="TMI85306.1"/>
    </source>
</evidence>
<dbReference type="Proteomes" id="UP000318093">
    <property type="component" value="Unassembled WGS sequence"/>
</dbReference>
<dbReference type="PANTHER" id="PTHR11365">
    <property type="entry name" value="5-OXOPROLINASE RELATED"/>
    <property type="match status" value="1"/>
</dbReference>
<dbReference type="GO" id="GO:0005829">
    <property type="term" value="C:cytosol"/>
    <property type="evidence" value="ECO:0007669"/>
    <property type="project" value="TreeGrafter"/>
</dbReference>
<evidence type="ECO:0000259" key="2">
    <source>
        <dbReference type="Pfam" id="PF02538"/>
    </source>
</evidence>
<organism evidence="3 4">
    <name type="scientific">Candidatus Segetimicrobium genomatis</name>
    <dbReference type="NCBI Taxonomy" id="2569760"/>
    <lineage>
        <taxon>Bacteria</taxon>
        <taxon>Bacillati</taxon>
        <taxon>Candidatus Sysuimicrobiota</taxon>
        <taxon>Candidatus Sysuimicrobiia</taxon>
        <taxon>Candidatus Sysuimicrobiales</taxon>
        <taxon>Candidatus Segetimicrobiaceae</taxon>
        <taxon>Candidatus Segetimicrobium</taxon>
    </lineage>
</organism>
<feature type="region of interest" description="Disordered" evidence="1">
    <location>
        <begin position="568"/>
        <end position="593"/>
    </location>
</feature>
<dbReference type="EMBL" id="VBAN01000017">
    <property type="protein sequence ID" value="TMI85306.1"/>
    <property type="molecule type" value="Genomic_DNA"/>
</dbReference>
<dbReference type="GO" id="GO:0006749">
    <property type="term" value="P:glutathione metabolic process"/>
    <property type="evidence" value="ECO:0007669"/>
    <property type="project" value="TreeGrafter"/>
</dbReference>
<dbReference type="Pfam" id="PF02538">
    <property type="entry name" value="Hydantoinase_B"/>
    <property type="match status" value="1"/>
</dbReference>
<dbReference type="InterPro" id="IPR003692">
    <property type="entry name" value="Hydantoinase_B"/>
</dbReference>
<sequence>MSDLRDPLTLQVLWQRLISVTNEQAAALIRTAFTPIVRDAEDLSAAVFDRHGYMIAQSVTGTPGHINSMATGMKHFLAAHPSNTLRPGDVLITNDPWQTSGHLLDLTIATPVFAGETLVGFFANTCHALDIGGRPFSADADDVHEEGLYIPIMKLYEGGRPNESLFRIVEANTRAPVPVLGDIHAQVACNDVGARSLLALMGEFGLDSLDGLSDVIIRRSEEALRRAIAALPDGEYTSETTADGLDAPVRIKTKVVVAGDGVTVDYTGTSPQDPRGINVPLNYTAAYTTFAIKAAVGPEVPNNDGSFRPVRVIAPPGCILNAQPPAPVAARAIVGHFLPGTIFRALGPAIGSRAMAAGADSICLITVHGETAAAPFTYTFFCVGGMGARAAKDGLSTTGFPSGVAGMAAEVTETLAPVLIHRREFRGGSGGPGRQRGGLGQTIDLAVRTGRRYSIAASADRTRCAAEGAGGGYPGAPARTILDSGETRDFKRTQQVPPDRRVILDLAGGGGYGDPLTRDPQAVLRDVLNGFVSLEAARADYGVVIRRLAPDDETVLLPEDFVVDEAATSTLRTGGRHRAAGAQPPGPGPSKGS</sequence>
<gene>
    <name evidence="3" type="ORF">E6H03_00655</name>
</gene>
<dbReference type="PANTHER" id="PTHR11365:SF23">
    <property type="entry name" value="HYPOTHETICAL 5-OXOPROLINASE (EUROFUNG)-RELATED"/>
    <property type="match status" value="1"/>
</dbReference>
<dbReference type="AlphaFoldDB" id="A0A537JQ54"/>
<feature type="compositionally biased region" description="Pro residues" evidence="1">
    <location>
        <begin position="584"/>
        <end position="593"/>
    </location>
</feature>
<dbReference type="InterPro" id="IPR045079">
    <property type="entry name" value="Oxoprolinase-like"/>
</dbReference>
<reference evidence="3 4" key="1">
    <citation type="journal article" date="2019" name="Nat. Microbiol.">
        <title>Mediterranean grassland soil C-N compound turnover is dependent on rainfall and depth, and is mediated by genomically divergent microorganisms.</title>
        <authorList>
            <person name="Diamond S."/>
            <person name="Andeer P.F."/>
            <person name="Li Z."/>
            <person name="Crits-Christoph A."/>
            <person name="Burstein D."/>
            <person name="Anantharaman K."/>
            <person name="Lane K.R."/>
            <person name="Thomas B.C."/>
            <person name="Pan C."/>
            <person name="Northen T.R."/>
            <person name="Banfield J.F."/>
        </authorList>
    </citation>
    <scope>NUCLEOTIDE SEQUENCE [LARGE SCALE GENOMIC DNA]</scope>
    <source>
        <strain evidence="3">NP_6</strain>
    </source>
</reference>
<feature type="domain" description="Hydantoinase B/oxoprolinase" evidence="2">
    <location>
        <begin position="6"/>
        <end position="515"/>
    </location>
</feature>
<proteinExistence type="predicted"/>
<comment type="caution">
    <text evidence="3">The sequence shown here is derived from an EMBL/GenBank/DDBJ whole genome shotgun (WGS) entry which is preliminary data.</text>
</comment>
<accession>A0A537JQ54</accession>
<dbReference type="GO" id="GO:0017168">
    <property type="term" value="F:5-oxoprolinase (ATP-hydrolyzing) activity"/>
    <property type="evidence" value="ECO:0007669"/>
    <property type="project" value="TreeGrafter"/>
</dbReference>
<evidence type="ECO:0000313" key="4">
    <source>
        <dbReference type="Proteomes" id="UP000318093"/>
    </source>
</evidence>
<name>A0A537JQ54_9BACT</name>
<evidence type="ECO:0000256" key="1">
    <source>
        <dbReference type="SAM" id="MobiDB-lite"/>
    </source>
</evidence>